<evidence type="ECO:0000256" key="7">
    <source>
        <dbReference type="HAMAP-Rule" id="MF_01376"/>
    </source>
</evidence>
<dbReference type="InterPro" id="IPR012703">
    <property type="entry name" value="NH2EtPonate_pyrv_transaminase"/>
</dbReference>
<evidence type="ECO:0000313" key="11">
    <source>
        <dbReference type="EMBL" id="UWP95480.1"/>
    </source>
</evidence>
<comment type="similarity">
    <text evidence="7">Belongs to the class-V pyridoxal-phosphate-dependent aminotransferase family. PhnW subfamily.</text>
</comment>
<dbReference type="Pfam" id="PF00266">
    <property type="entry name" value="Aminotran_5"/>
    <property type="match status" value="1"/>
</dbReference>
<dbReference type="InterPro" id="IPR015424">
    <property type="entry name" value="PyrdxlP-dep_Trfase"/>
</dbReference>
<dbReference type="PANTHER" id="PTHR42778">
    <property type="entry name" value="2-AMINOETHYLPHOSPHONATE--PYRUVATE TRANSAMINASE"/>
    <property type="match status" value="1"/>
</dbReference>
<reference evidence="11" key="1">
    <citation type="submission" date="2021-08" db="EMBL/GenBank/DDBJ databases">
        <authorList>
            <person name="Nwanade C."/>
            <person name="Wang M."/>
            <person name="Masoudi A."/>
            <person name="Yu Z."/>
            <person name="Liu J."/>
        </authorList>
    </citation>
    <scope>NUCLEOTIDE SEQUENCE</scope>
    <source>
        <strain evidence="11">S056</strain>
    </source>
</reference>
<dbReference type="GO" id="GO:0047304">
    <property type="term" value="F:2-aminoethylphosphonate-pyruvate transaminase activity"/>
    <property type="evidence" value="ECO:0007669"/>
    <property type="project" value="UniProtKB-UniRule"/>
</dbReference>
<dbReference type="GeneID" id="75101707"/>
<evidence type="ECO:0000256" key="5">
    <source>
        <dbReference type="ARBA" id="ARBA00023317"/>
    </source>
</evidence>
<evidence type="ECO:0000256" key="2">
    <source>
        <dbReference type="ARBA" id="ARBA00022576"/>
    </source>
</evidence>
<evidence type="ECO:0000256" key="1">
    <source>
        <dbReference type="ARBA" id="ARBA00001933"/>
    </source>
</evidence>
<dbReference type="EMBL" id="CP080776">
    <property type="protein sequence ID" value="UWP95480.1"/>
    <property type="molecule type" value="Genomic_DNA"/>
</dbReference>
<dbReference type="HAMAP" id="MF_01376">
    <property type="entry name" value="PhnW_aminotrans_5"/>
    <property type="match status" value="1"/>
</dbReference>
<comment type="cofactor">
    <cofactor evidence="1 7 9">
        <name>pyridoxal 5'-phosphate</name>
        <dbReference type="ChEBI" id="CHEBI:597326"/>
    </cofactor>
</comment>
<dbReference type="Gene3D" id="3.40.640.10">
    <property type="entry name" value="Type I PLP-dependent aspartate aminotransferase-like (Major domain)"/>
    <property type="match status" value="1"/>
</dbReference>
<evidence type="ECO:0000256" key="3">
    <source>
        <dbReference type="ARBA" id="ARBA00022679"/>
    </source>
</evidence>
<organism evidence="11 12">
    <name type="scientific">Aliiroseovarius crassostreae</name>
    <dbReference type="NCBI Taxonomy" id="154981"/>
    <lineage>
        <taxon>Bacteria</taxon>
        <taxon>Pseudomonadati</taxon>
        <taxon>Pseudomonadota</taxon>
        <taxon>Alphaproteobacteria</taxon>
        <taxon>Rhodobacterales</taxon>
        <taxon>Paracoccaceae</taxon>
        <taxon>Aliiroseovarius</taxon>
    </lineage>
</organism>
<evidence type="ECO:0000256" key="8">
    <source>
        <dbReference type="PIRSR" id="PIRSR000524-1"/>
    </source>
</evidence>
<feature type="domain" description="Aminotransferase class V" evidence="10">
    <location>
        <begin position="91"/>
        <end position="295"/>
    </location>
</feature>
<feature type="binding site" evidence="8">
    <location>
        <position position="349"/>
    </location>
    <ligand>
        <name>substrate</name>
    </ligand>
</feature>
<dbReference type="InterPro" id="IPR024169">
    <property type="entry name" value="SP_NH2Trfase/AEP_transaminase"/>
</dbReference>
<evidence type="ECO:0000256" key="9">
    <source>
        <dbReference type="PIRSR" id="PIRSR000524-50"/>
    </source>
</evidence>
<keyword evidence="4 7" id="KW-0663">Pyridoxal phosphate</keyword>
<keyword evidence="5 7" id="KW-0670">Pyruvate</keyword>
<dbReference type="RefSeq" id="WP_259785708.1">
    <property type="nucleotide sequence ID" value="NZ_CP080772.1"/>
</dbReference>
<dbReference type="SUPFAM" id="SSF53383">
    <property type="entry name" value="PLP-dependent transferases"/>
    <property type="match status" value="1"/>
</dbReference>
<comment type="subunit">
    <text evidence="7">Homodimer.</text>
</comment>
<protein>
    <recommendedName>
        <fullName evidence="7">2-aminoethylphosphonate--pyruvate transaminase</fullName>
        <ecNumber evidence="7">2.6.1.37</ecNumber>
    </recommendedName>
    <alternativeName>
        <fullName evidence="7">2-aminoethylphosphonate aminotransferase</fullName>
    </alternativeName>
    <alternativeName>
        <fullName evidence="7">AEP transaminase</fullName>
        <shortName evidence="7">AEPT</shortName>
    </alternativeName>
</protein>
<comment type="catalytic activity">
    <reaction evidence="6 7">
        <text>(2-aminoethyl)phosphonate + pyruvate = phosphonoacetaldehyde + L-alanine</text>
        <dbReference type="Rhea" id="RHEA:17021"/>
        <dbReference type="ChEBI" id="CHEBI:15361"/>
        <dbReference type="ChEBI" id="CHEBI:57418"/>
        <dbReference type="ChEBI" id="CHEBI:57972"/>
        <dbReference type="ChEBI" id="CHEBI:58383"/>
        <dbReference type="EC" id="2.6.1.37"/>
    </reaction>
</comment>
<evidence type="ECO:0000259" key="10">
    <source>
        <dbReference type="Pfam" id="PF00266"/>
    </source>
</evidence>
<comment type="function">
    <text evidence="7">Involved in phosphonate degradation.</text>
</comment>
<dbReference type="GO" id="GO:0019700">
    <property type="term" value="P:organic phosphonate catabolic process"/>
    <property type="evidence" value="ECO:0007669"/>
    <property type="project" value="UniProtKB-UniRule"/>
</dbReference>
<evidence type="ECO:0000313" key="12">
    <source>
        <dbReference type="Proteomes" id="UP001057991"/>
    </source>
</evidence>
<dbReference type="NCBIfam" id="NF010006">
    <property type="entry name" value="PRK13479.1"/>
    <property type="match status" value="1"/>
</dbReference>
<name>A0A9Q9HDT8_9RHOB</name>
<dbReference type="InterPro" id="IPR000192">
    <property type="entry name" value="Aminotrans_V_dom"/>
</dbReference>
<accession>A0A9Q9HDT8</accession>
<keyword evidence="2 7" id="KW-0032">Aminotransferase</keyword>
<evidence type="ECO:0000256" key="6">
    <source>
        <dbReference type="ARBA" id="ARBA00049460"/>
    </source>
</evidence>
<dbReference type="Gene3D" id="3.90.1150.10">
    <property type="entry name" value="Aspartate Aminotransferase, domain 1"/>
    <property type="match status" value="1"/>
</dbReference>
<dbReference type="AlphaFoldDB" id="A0A9Q9HDT8"/>
<dbReference type="NCBIfam" id="TIGR03301">
    <property type="entry name" value="PhnW-AepZ"/>
    <property type="match status" value="1"/>
</dbReference>
<dbReference type="PIRSF" id="PIRSF000524">
    <property type="entry name" value="SPT"/>
    <property type="match status" value="1"/>
</dbReference>
<dbReference type="NCBIfam" id="TIGR02326">
    <property type="entry name" value="transamin_PhnW"/>
    <property type="match status" value="1"/>
</dbReference>
<dbReference type="PANTHER" id="PTHR42778:SF1">
    <property type="entry name" value="2-AMINOETHYLPHOSPHONATE--PYRUVATE TRANSAMINASE"/>
    <property type="match status" value="1"/>
</dbReference>
<dbReference type="InterPro" id="IPR015421">
    <property type="entry name" value="PyrdxlP-dep_Trfase_major"/>
</dbReference>
<proteinExistence type="inferred from homology"/>
<dbReference type="Proteomes" id="UP001057991">
    <property type="component" value="Chromosome"/>
</dbReference>
<sequence>MTAPITGIEPPRLGEPYLLTPGPLTTSYAVKEAMLRDWGSWDDDFRAMTLQMRTMLLDLLGEGADAFDCVPMQGSGSFSVEAMLASFIPRDGKALVLANGAYGMRSAQTLEYLGRDHVVLNKGDYLPPRGEEVAQILADDPAITHVVAIHCETSSGILNPVEEISEAVYAAGRKLLIDSMSAFGAIELKVADIRYEAMVSSANKCIEGVPGFGFIIARKTELEAAKGNSHSLSLDVHAQWAHMNKTGQWRFTPPTHVVAAFLEALRAHKEEGGVAGRGGRYARNRDVMVAGMRELGFETLLKDRWLSPIIVTFFCPDDKNFIFDRFYELMKEKGFIIYPGKLTVVDSFRVGCIGQMDEHIMRQVVTAAKESLDVMGVADASPPALALEERAKLAA</sequence>
<gene>
    <name evidence="7" type="primary">phnW</name>
    <name evidence="11" type="ORF">K3X48_00225</name>
</gene>
<dbReference type="InterPro" id="IPR015422">
    <property type="entry name" value="PyrdxlP-dep_Trfase_small"/>
</dbReference>
<keyword evidence="3 7" id="KW-0808">Transferase</keyword>
<evidence type="ECO:0000256" key="4">
    <source>
        <dbReference type="ARBA" id="ARBA00022898"/>
    </source>
</evidence>
<feature type="modified residue" description="N6-(pyridoxal phosphate)lysine" evidence="7 9">
    <location>
        <position position="204"/>
    </location>
</feature>
<dbReference type="EC" id="2.6.1.37" evidence="7"/>